<feature type="region of interest" description="Disordered" evidence="1">
    <location>
        <begin position="603"/>
        <end position="680"/>
    </location>
</feature>
<evidence type="ECO:0000256" key="1">
    <source>
        <dbReference type="SAM" id="MobiDB-lite"/>
    </source>
</evidence>
<evidence type="ECO:0000313" key="3">
    <source>
        <dbReference type="EMBL" id="KAF5398256.1"/>
    </source>
</evidence>
<feature type="region of interest" description="Disordered" evidence="1">
    <location>
        <begin position="264"/>
        <end position="382"/>
    </location>
</feature>
<comment type="caution">
    <text evidence="3">The sequence shown here is derived from an EMBL/GenBank/DDBJ whole genome shotgun (WGS) entry which is preliminary data.</text>
</comment>
<feature type="domain" description="CRIB" evidence="2">
    <location>
        <begin position="51"/>
        <end position="65"/>
    </location>
</feature>
<dbReference type="InterPro" id="IPR000095">
    <property type="entry name" value="CRIB_dom"/>
</dbReference>
<evidence type="ECO:0000313" key="4">
    <source>
        <dbReference type="Proteomes" id="UP000748531"/>
    </source>
</evidence>
<dbReference type="OrthoDB" id="6272706at2759"/>
<dbReference type="PROSITE" id="PS50108">
    <property type="entry name" value="CRIB"/>
    <property type="match status" value="1"/>
</dbReference>
<accession>A0A8J4WFB6</accession>
<feature type="compositionally biased region" description="Polar residues" evidence="1">
    <location>
        <begin position="668"/>
        <end position="680"/>
    </location>
</feature>
<proteinExistence type="predicted"/>
<evidence type="ECO:0000259" key="2">
    <source>
        <dbReference type="PROSITE" id="PS50108"/>
    </source>
</evidence>
<feature type="compositionally biased region" description="Low complexity" evidence="1">
    <location>
        <begin position="632"/>
        <end position="655"/>
    </location>
</feature>
<keyword evidence="4" id="KW-1185">Reference proteome</keyword>
<dbReference type="AlphaFoldDB" id="A0A8J4WFB6"/>
<dbReference type="EMBL" id="LUCH01005215">
    <property type="protein sequence ID" value="KAF5398256.1"/>
    <property type="molecule type" value="Genomic_DNA"/>
</dbReference>
<dbReference type="Proteomes" id="UP000748531">
    <property type="component" value="Unassembled WGS sequence"/>
</dbReference>
<sequence>VYVETFVGFHFLLASLSDLAFRKTVSRLTKLGAGGSTHTGSRVVRLTGDRISLPQNDFRHIGHVGSDGRIFGDLGFSHNGSEDRSESSAVAADVCEATPDTSSTQNEVSEIVRKQSPVPQNPPQIDANSNATLPRQSCESFVVGAIREQTSFCSNQHTGINGTDRVYSEQANQSKPITETDIDSVGLTFGTSLLDEVFKCFSISGVAISGTHEPASGMDAVQQVDSSSLSDELATKAASTVYSGSPINVTADDRADLLSTRLESRSQQNGLEPKTTLPSPVPHSSPPRKHTFGSSTSSYRNMFSSTADTECSDRVSRPTSRITDGDPAEDASATPSLRTRWKRSTFGSLTRRSSSVSKVNGGAHSTGTLGRKGSEPPDNLYSNRRLTISRPILIGKPTILCQSPDPACSDSRSSASTSCSTITSLNDHCSVSHESLGGLSATSRDSSLTMISSSNGYAPSNMEDENGLSDTVSYSSHARVNGDEVRSIYSCSMSPAQSLCSINAAGRANGVSVDRGVRVLRGGDMVFRAATNTAGGGGGSTLNTRRRVGAPMVSSGYTNEARSTTTRLRNPYVPLQNKHRSPDYLSAGLGSNQLLSRLDGLTVTGTASAGPTTAARRTHEDLSTRMAGRRFSASSSSSSSSSVLSTSSPLVTSPARTHQDRVAGPTVRPQTTATSTSGLTCNSSSNLGLLDGTIASFWGSTFADMLNDRHASSDRERIPTLTGCFESRAAAIKPSVKPLLPDLSSGPSRAIARDEDDVLAV</sequence>
<feature type="compositionally biased region" description="Polar residues" evidence="1">
    <location>
        <begin position="345"/>
        <end position="368"/>
    </location>
</feature>
<feature type="compositionally biased region" description="Polar residues" evidence="1">
    <location>
        <begin position="292"/>
        <end position="309"/>
    </location>
</feature>
<reference evidence="3" key="1">
    <citation type="submission" date="2019-05" db="EMBL/GenBank/DDBJ databases">
        <title>Annotation for the trematode Paragonimus heterotremus.</title>
        <authorList>
            <person name="Choi Y.-J."/>
        </authorList>
    </citation>
    <scope>NUCLEOTIDE SEQUENCE</scope>
    <source>
        <strain evidence="3">LC</strain>
    </source>
</reference>
<dbReference type="SMART" id="SM00285">
    <property type="entry name" value="PBD"/>
    <property type="match status" value="1"/>
</dbReference>
<feature type="non-terminal residue" evidence="3">
    <location>
        <position position="761"/>
    </location>
</feature>
<protein>
    <recommendedName>
        <fullName evidence="2">CRIB domain-containing protein</fullName>
    </recommendedName>
</protein>
<name>A0A8J4WFB6_9TREM</name>
<organism evidence="3 4">
    <name type="scientific">Paragonimus heterotremus</name>
    <dbReference type="NCBI Taxonomy" id="100268"/>
    <lineage>
        <taxon>Eukaryota</taxon>
        <taxon>Metazoa</taxon>
        <taxon>Spiralia</taxon>
        <taxon>Lophotrochozoa</taxon>
        <taxon>Platyhelminthes</taxon>
        <taxon>Trematoda</taxon>
        <taxon>Digenea</taxon>
        <taxon>Plagiorchiida</taxon>
        <taxon>Troglotremata</taxon>
        <taxon>Troglotrematidae</taxon>
        <taxon>Paragonimus</taxon>
    </lineage>
</organism>
<gene>
    <name evidence="3" type="ORF">PHET_08664</name>
</gene>
<feature type="compositionally biased region" description="Low complexity" evidence="1">
    <location>
        <begin position="603"/>
        <end position="615"/>
    </location>
</feature>